<dbReference type="EMBL" id="CYPW01000030">
    <property type="protein sequence ID" value="CUH53829.1"/>
    <property type="molecule type" value="Genomic_DNA"/>
</dbReference>
<gene>
    <name evidence="2" type="ORF">SHM7688_03292</name>
</gene>
<accession>A0A0P1ETY0</accession>
<dbReference type="Proteomes" id="UP000054823">
    <property type="component" value="Unassembled WGS sequence"/>
</dbReference>
<evidence type="ECO:0000313" key="2">
    <source>
        <dbReference type="EMBL" id="CUH53829.1"/>
    </source>
</evidence>
<protein>
    <submittedName>
        <fullName evidence="2">Uncharacterized protein</fullName>
    </submittedName>
</protein>
<reference evidence="2 3" key="1">
    <citation type="submission" date="2015-09" db="EMBL/GenBank/DDBJ databases">
        <authorList>
            <consortium name="Swine Surveillance"/>
        </authorList>
    </citation>
    <scope>NUCLEOTIDE SEQUENCE [LARGE SCALE GENOMIC DNA]</scope>
    <source>
        <strain evidence="2 3">CECT 7688</strain>
    </source>
</reference>
<dbReference type="AlphaFoldDB" id="A0A0P1ETY0"/>
<feature type="region of interest" description="Disordered" evidence="1">
    <location>
        <begin position="1"/>
        <end position="20"/>
    </location>
</feature>
<evidence type="ECO:0000256" key="1">
    <source>
        <dbReference type="SAM" id="MobiDB-lite"/>
    </source>
</evidence>
<name>A0A0P1ETY0_9RHOB</name>
<evidence type="ECO:0000313" key="3">
    <source>
        <dbReference type="Proteomes" id="UP000054823"/>
    </source>
</evidence>
<proteinExistence type="predicted"/>
<sequence>MYTQDRDFSPREELYHPSCDPTIDIHKPNALIRTKSISQERVLLSESIKYS</sequence>
<keyword evidence="3" id="KW-1185">Reference proteome</keyword>
<feature type="compositionally biased region" description="Basic and acidic residues" evidence="1">
    <location>
        <begin position="1"/>
        <end position="15"/>
    </location>
</feature>
<organism evidence="2 3">
    <name type="scientific">Shimia marina</name>
    <dbReference type="NCBI Taxonomy" id="321267"/>
    <lineage>
        <taxon>Bacteria</taxon>
        <taxon>Pseudomonadati</taxon>
        <taxon>Pseudomonadota</taxon>
        <taxon>Alphaproteobacteria</taxon>
        <taxon>Rhodobacterales</taxon>
        <taxon>Roseobacteraceae</taxon>
    </lineage>
</organism>